<dbReference type="PANTHER" id="PTHR23061:SF12">
    <property type="entry name" value="DNA POLYMERASE ALPHA SUBUNIT B"/>
    <property type="match status" value="1"/>
</dbReference>
<evidence type="ECO:0000259" key="7">
    <source>
        <dbReference type="Pfam" id="PF04042"/>
    </source>
</evidence>
<evidence type="ECO:0000256" key="6">
    <source>
        <dbReference type="SAM" id="MobiDB-lite"/>
    </source>
</evidence>
<dbReference type="GO" id="GO:0006270">
    <property type="term" value="P:DNA replication initiation"/>
    <property type="evidence" value="ECO:0007669"/>
    <property type="project" value="TreeGrafter"/>
</dbReference>
<gene>
    <name evidence="9" type="ORF">GSOID_T00000607001</name>
</gene>
<organism evidence="9">
    <name type="scientific">Oikopleura dioica</name>
    <name type="common">Tunicate</name>
    <dbReference type="NCBI Taxonomy" id="34765"/>
    <lineage>
        <taxon>Eukaryota</taxon>
        <taxon>Metazoa</taxon>
        <taxon>Chordata</taxon>
        <taxon>Tunicata</taxon>
        <taxon>Appendicularia</taxon>
        <taxon>Copelata</taxon>
        <taxon>Oikopleuridae</taxon>
        <taxon>Oikopleura</taxon>
    </lineage>
</organism>
<feature type="domain" description="DNA polymerase alpha subunit B OB" evidence="8">
    <location>
        <begin position="196"/>
        <end position="273"/>
    </location>
</feature>
<dbReference type="GO" id="GO:0003677">
    <property type="term" value="F:DNA binding"/>
    <property type="evidence" value="ECO:0007669"/>
    <property type="project" value="InterPro"/>
</dbReference>
<dbReference type="Gene3D" id="3.60.21.60">
    <property type="match status" value="1"/>
</dbReference>
<dbReference type="FunCoup" id="E4WS73">
    <property type="interactions" value="56"/>
</dbReference>
<comment type="similarity">
    <text evidence="2">Belongs to the DNA polymerase alpha subunit B family.</text>
</comment>
<evidence type="ECO:0000259" key="8">
    <source>
        <dbReference type="Pfam" id="PF22062"/>
    </source>
</evidence>
<dbReference type="EMBL" id="FN653015">
    <property type="protein sequence ID" value="CBY20606.1"/>
    <property type="molecule type" value="Genomic_DNA"/>
</dbReference>
<evidence type="ECO:0000313" key="9">
    <source>
        <dbReference type="EMBL" id="CBY20606.1"/>
    </source>
</evidence>
<dbReference type="InterPro" id="IPR016722">
    <property type="entry name" value="DNA_pol_alpha_bsu"/>
</dbReference>
<feature type="region of interest" description="Disordered" evidence="6">
    <location>
        <begin position="80"/>
        <end position="104"/>
    </location>
</feature>
<sequence length="527" mass="58741">MSVEEIKEDLKDACNIADDDVKELDEIYMVFKKSGLDSEDFQNRFVAWRLNAKEYKSIDGVSSEMIRRFESFLKANMDKKKSTNQSKFATPKRGRDGTPLKGKGQLMTPRAKVQKLEYVLDSPASATFKDRRDSGKIIATLGGDIQPTMSDEIEIENLIDTKSYKLLSFDRRHIADEIAYFINERCEFIENRLGIVEQASYSIITDVPITVCGMIICEGSKGAEGVYLLRDGEQVQLEISELEGNSIFPGMICAVEGVNLTGKLIVVSKIYQLTDKAIEDEGVKEDTTVVICSGPYFTSDNTSNEPLEELITQVASLAPHLAIFMGPFLDQSHMGADCISVENLNELWKKQIDSLAQSGTKVRMIPSTADLFADPVIPTRAIDEKEFAYCREHMVSNPCFLAANKWNIAAISVDLPLSLMKTEIVKNPSNSCKFSRIGEHLLSQQCMMPLFPAPEEISVDYSKFKENICFEKQPNVLVVRSELNPFIKLVGNTIFINPGKLTKGKGGGSYATIQLNSSGHRAKIQKL</sequence>
<dbReference type="OrthoDB" id="336885at2759"/>
<dbReference type="InParanoid" id="E4WS73"/>
<proteinExistence type="inferred from homology"/>
<dbReference type="AlphaFoldDB" id="E4WS73"/>
<evidence type="ECO:0000313" key="10">
    <source>
        <dbReference type="Proteomes" id="UP000001307"/>
    </source>
</evidence>
<evidence type="ECO:0000256" key="4">
    <source>
        <dbReference type="ARBA" id="ARBA00022705"/>
    </source>
</evidence>
<feature type="domain" description="DNA polymerase alpha/delta/epsilon subunit B" evidence="7">
    <location>
        <begin position="289"/>
        <end position="488"/>
    </location>
</feature>
<dbReference type="Proteomes" id="UP000001307">
    <property type="component" value="Unassembled WGS sequence"/>
</dbReference>
<dbReference type="PANTHER" id="PTHR23061">
    <property type="entry name" value="DNA POLYMERASE 2 ALPHA 70 KDA SUBUNIT"/>
    <property type="match status" value="1"/>
</dbReference>
<keyword evidence="10" id="KW-1185">Reference proteome</keyword>
<evidence type="ECO:0000256" key="3">
    <source>
        <dbReference type="ARBA" id="ARBA00018596"/>
    </source>
</evidence>
<accession>E4WS73</accession>
<protein>
    <recommendedName>
        <fullName evidence="3">DNA polymerase alpha subunit B</fullName>
    </recommendedName>
</protein>
<dbReference type="GO" id="GO:0005658">
    <property type="term" value="C:alpha DNA polymerase:primase complex"/>
    <property type="evidence" value="ECO:0007669"/>
    <property type="project" value="TreeGrafter"/>
</dbReference>
<dbReference type="InterPro" id="IPR007185">
    <property type="entry name" value="DNA_pol_a/d/e_bsu"/>
</dbReference>
<keyword evidence="5" id="KW-0539">Nucleus</keyword>
<dbReference type="Pfam" id="PF22062">
    <property type="entry name" value="OB_DPOA2"/>
    <property type="match status" value="1"/>
</dbReference>
<keyword evidence="4" id="KW-0235">DNA replication</keyword>
<dbReference type="Pfam" id="PF04042">
    <property type="entry name" value="DNA_pol_E_B"/>
    <property type="match status" value="1"/>
</dbReference>
<evidence type="ECO:0000256" key="2">
    <source>
        <dbReference type="ARBA" id="ARBA00007299"/>
    </source>
</evidence>
<evidence type="ECO:0000256" key="1">
    <source>
        <dbReference type="ARBA" id="ARBA00004123"/>
    </source>
</evidence>
<evidence type="ECO:0000256" key="5">
    <source>
        <dbReference type="ARBA" id="ARBA00023242"/>
    </source>
</evidence>
<comment type="subcellular location">
    <subcellularLocation>
        <location evidence="1">Nucleus</location>
    </subcellularLocation>
</comment>
<reference evidence="9" key="1">
    <citation type="journal article" date="2010" name="Science">
        <title>Plasticity of animal genome architecture unmasked by rapid evolution of a pelagic tunicate.</title>
        <authorList>
            <person name="Denoeud F."/>
            <person name="Henriet S."/>
            <person name="Mungpakdee S."/>
            <person name="Aury J.M."/>
            <person name="Da Silva C."/>
            <person name="Brinkmann H."/>
            <person name="Mikhaleva J."/>
            <person name="Olsen L.C."/>
            <person name="Jubin C."/>
            <person name="Canestro C."/>
            <person name="Bouquet J.M."/>
            <person name="Danks G."/>
            <person name="Poulain J."/>
            <person name="Campsteijn C."/>
            <person name="Adamski M."/>
            <person name="Cross I."/>
            <person name="Yadetie F."/>
            <person name="Muffato M."/>
            <person name="Louis A."/>
            <person name="Butcher S."/>
            <person name="Tsagkogeorga G."/>
            <person name="Konrad A."/>
            <person name="Singh S."/>
            <person name="Jensen M.F."/>
            <person name="Cong E.H."/>
            <person name="Eikeseth-Otteraa H."/>
            <person name="Noel B."/>
            <person name="Anthouard V."/>
            <person name="Porcel B.M."/>
            <person name="Kachouri-Lafond R."/>
            <person name="Nishino A."/>
            <person name="Ugolini M."/>
            <person name="Chourrout P."/>
            <person name="Nishida H."/>
            <person name="Aasland R."/>
            <person name="Huzurbazar S."/>
            <person name="Westhof E."/>
            <person name="Delsuc F."/>
            <person name="Lehrach H."/>
            <person name="Reinhardt R."/>
            <person name="Weissenbach J."/>
            <person name="Roy S.W."/>
            <person name="Artiguenave F."/>
            <person name="Postlethwait J.H."/>
            <person name="Manak J.R."/>
            <person name="Thompson E.M."/>
            <person name="Jaillon O."/>
            <person name="Du Pasquier L."/>
            <person name="Boudinot P."/>
            <person name="Liberles D.A."/>
            <person name="Volff J.N."/>
            <person name="Philippe H."/>
            <person name="Lenhard B."/>
            <person name="Roest Crollius H."/>
            <person name="Wincker P."/>
            <person name="Chourrout D."/>
        </authorList>
    </citation>
    <scope>NUCLEOTIDE SEQUENCE [LARGE SCALE GENOMIC DNA]</scope>
</reference>
<dbReference type="InterPro" id="IPR054300">
    <property type="entry name" value="OB_DPOA2"/>
</dbReference>
<name>E4WS73_OIKDI</name>